<keyword evidence="2" id="KW-1185">Reference proteome</keyword>
<organism evidence="1 2">
    <name type="scientific">Spiromyces aspiralis</name>
    <dbReference type="NCBI Taxonomy" id="68401"/>
    <lineage>
        <taxon>Eukaryota</taxon>
        <taxon>Fungi</taxon>
        <taxon>Fungi incertae sedis</taxon>
        <taxon>Zoopagomycota</taxon>
        <taxon>Kickxellomycotina</taxon>
        <taxon>Kickxellomycetes</taxon>
        <taxon>Kickxellales</taxon>
        <taxon>Kickxellaceae</taxon>
        <taxon>Spiromyces</taxon>
    </lineage>
</organism>
<protein>
    <submittedName>
        <fullName evidence="1">Uncharacterized protein</fullName>
    </submittedName>
</protein>
<sequence>MAYLPSADSWHVNAVGPANIARREQALLGDTSFKYYTQKVDHYAGGDDGDGSATFNQRYLINSKYAEGSHSPIILFLVGEQGITEADAHVQEVTNIAKLVGGTIVCLELRYYGESYPVPDMSAPNMRYLTTKQILADIVNFVQNPPGSIRSLADDMHR</sequence>
<proteinExistence type="predicted"/>
<reference evidence="1" key="1">
    <citation type="submission" date="2022-06" db="EMBL/GenBank/DDBJ databases">
        <title>Phylogenomic reconstructions and comparative analyses of Kickxellomycotina fungi.</title>
        <authorList>
            <person name="Reynolds N.K."/>
            <person name="Stajich J.E."/>
            <person name="Barry K."/>
            <person name="Grigoriev I.V."/>
            <person name="Crous P."/>
            <person name="Smith M.E."/>
        </authorList>
    </citation>
    <scope>NUCLEOTIDE SEQUENCE</scope>
    <source>
        <strain evidence="1">RSA 2271</strain>
    </source>
</reference>
<comment type="caution">
    <text evidence="1">The sequence shown here is derived from an EMBL/GenBank/DDBJ whole genome shotgun (WGS) entry which is preliminary data.</text>
</comment>
<dbReference type="EMBL" id="JAMZIH010000740">
    <property type="protein sequence ID" value="KAJ1678926.1"/>
    <property type="molecule type" value="Genomic_DNA"/>
</dbReference>
<evidence type="ECO:0000313" key="1">
    <source>
        <dbReference type="EMBL" id="KAJ1678926.1"/>
    </source>
</evidence>
<feature type="non-terminal residue" evidence="1">
    <location>
        <position position="158"/>
    </location>
</feature>
<dbReference type="Proteomes" id="UP001145114">
    <property type="component" value="Unassembled WGS sequence"/>
</dbReference>
<accession>A0ACC1HUC1</accession>
<gene>
    <name evidence="1" type="ORF">EV182_003073</name>
</gene>
<name>A0ACC1HUC1_9FUNG</name>
<evidence type="ECO:0000313" key="2">
    <source>
        <dbReference type="Proteomes" id="UP001145114"/>
    </source>
</evidence>